<evidence type="ECO:0000256" key="5">
    <source>
        <dbReference type="ARBA" id="ARBA00023242"/>
    </source>
</evidence>
<dbReference type="CDD" id="cd10017">
    <property type="entry name" value="B3_DNA"/>
    <property type="match status" value="2"/>
</dbReference>
<dbReference type="SMART" id="SM01019">
    <property type="entry name" value="B3"/>
    <property type="match status" value="2"/>
</dbReference>
<accession>A0A6J0KB34</accession>
<dbReference type="SUPFAM" id="SSF101936">
    <property type="entry name" value="DNA-binding pseudobarrel domain"/>
    <property type="match status" value="2"/>
</dbReference>
<dbReference type="InterPro" id="IPR015300">
    <property type="entry name" value="DNA-bd_pseudobarrel_sf"/>
</dbReference>
<organism evidence="8 9">
    <name type="scientific">Raphanus sativus</name>
    <name type="common">Radish</name>
    <name type="synonym">Raphanus raphanistrum var. sativus</name>
    <dbReference type="NCBI Taxonomy" id="3726"/>
    <lineage>
        <taxon>Eukaryota</taxon>
        <taxon>Viridiplantae</taxon>
        <taxon>Streptophyta</taxon>
        <taxon>Embryophyta</taxon>
        <taxon>Tracheophyta</taxon>
        <taxon>Spermatophyta</taxon>
        <taxon>Magnoliopsida</taxon>
        <taxon>eudicotyledons</taxon>
        <taxon>Gunneridae</taxon>
        <taxon>Pentapetalae</taxon>
        <taxon>rosids</taxon>
        <taxon>malvids</taxon>
        <taxon>Brassicales</taxon>
        <taxon>Brassicaceae</taxon>
        <taxon>Brassiceae</taxon>
        <taxon>Raphanus</taxon>
    </lineage>
</organism>
<evidence type="ECO:0000256" key="6">
    <source>
        <dbReference type="SAM" id="MobiDB-lite"/>
    </source>
</evidence>
<sequence length="299" mass="34002">MGTNSCFGMIMEEGNNPGFFKVLRKEDLSSQTMREIPQEFLKSISANEFSFKMVLKLPWGSSWRIKLSKSQSFFYYMEKNGWDQFLSDNGLGDDELLTFTHKGNMCFNVTIYQINCLEMLGPTRSATIASSSGNKREQGRESLSASSYPVSETAESTVGGRLRKKRELINLGKKQVKEAEKSNKSKKRKMDTNSDDSEAGTSSHVPEFTLTIKKSYVLFLGIPKRFAERHMPMEETVFTIHDSKGKKSWEVMYVVSKIQSRFSRGWPRLVKDFGLEVGDVCTFQLIKPTEMILSVSNSM</sequence>
<keyword evidence="8" id="KW-1185">Reference proteome</keyword>
<dbReference type="InterPro" id="IPR003340">
    <property type="entry name" value="B3_DNA-bd"/>
</dbReference>
<dbReference type="OrthoDB" id="1666376at2759"/>
<keyword evidence="3" id="KW-0238">DNA-binding</keyword>
<gene>
    <name evidence="9" type="primary">LOC108816589</name>
</gene>
<comment type="subcellular location">
    <subcellularLocation>
        <location evidence="1">Nucleus</location>
    </subcellularLocation>
</comment>
<dbReference type="InterPro" id="IPR044837">
    <property type="entry name" value="REM16-like"/>
</dbReference>
<feature type="region of interest" description="Disordered" evidence="6">
    <location>
        <begin position="173"/>
        <end position="203"/>
    </location>
</feature>
<keyword evidence="2" id="KW-0805">Transcription regulation</keyword>
<name>A0A6J0KB34_RAPSA</name>
<evidence type="ECO:0000259" key="7">
    <source>
        <dbReference type="PROSITE" id="PS50863"/>
    </source>
</evidence>
<evidence type="ECO:0000256" key="4">
    <source>
        <dbReference type="ARBA" id="ARBA00023163"/>
    </source>
</evidence>
<feature type="domain" description="TF-B3" evidence="7">
    <location>
        <begin position="19"/>
        <end position="115"/>
    </location>
</feature>
<dbReference type="AlphaFoldDB" id="A0A6J0KB34"/>
<evidence type="ECO:0000256" key="1">
    <source>
        <dbReference type="ARBA" id="ARBA00004123"/>
    </source>
</evidence>
<reference evidence="8" key="1">
    <citation type="journal article" date="2019" name="Database">
        <title>The radish genome database (RadishGD): an integrated information resource for radish genomics.</title>
        <authorList>
            <person name="Yu H.J."/>
            <person name="Baek S."/>
            <person name="Lee Y.J."/>
            <person name="Cho A."/>
            <person name="Mun J.H."/>
        </authorList>
    </citation>
    <scope>NUCLEOTIDE SEQUENCE [LARGE SCALE GENOMIC DNA]</scope>
    <source>
        <strain evidence="8">cv. WK10039</strain>
    </source>
</reference>
<evidence type="ECO:0000313" key="9">
    <source>
        <dbReference type="RefSeq" id="XP_018444661.1"/>
    </source>
</evidence>
<dbReference type="Gene3D" id="2.40.330.10">
    <property type="entry name" value="DNA-binding pseudobarrel domain"/>
    <property type="match status" value="2"/>
</dbReference>
<evidence type="ECO:0000256" key="3">
    <source>
        <dbReference type="ARBA" id="ARBA00023125"/>
    </source>
</evidence>
<evidence type="ECO:0000313" key="8">
    <source>
        <dbReference type="Proteomes" id="UP000504610"/>
    </source>
</evidence>
<dbReference type="Proteomes" id="UP000504610">
    <property type="component" value="Chromosome 7"/>
</dbReference>
<reference evidence="9" key="2">
    <citation type="submission" date="2025-08" db="UniProtKB">
        <authorList>
            <consortium name="RefSeq"/>
        </authorList>
    </citation>
    <scope>IDENTIFICATION</scope>
    <source>
        <tissue evidence="9">Leaf</tissue>
    </source>
</reference>
<feature type="compositionally biased region" description="Polar residues" evidence="6">
    <location>
        <begin position="141"/>
        <end position="156"/>
    </location>
</feature>
<dbReference type="RefSeq" id="XP_018444661.1">
    <property type="nucleotide sequence ID" value="XM_018589159.2"/>
</dbReference>
<dbReference type="PANTHER" id="PTHR31391:SF137">
    <property type="entry name" value="B3 DOMAIN-CONTAINING PROTEIN REM16-LIKE"/>
    <property type="match status" value="1"/>
</dbReference>
<dbReference type="GeneID" id="108816589"/>
<dbReference type="GO" id="GO:0003677">
    <property type="term" value="F:DNA binding"/>
    <property type="evidence" value="ECO:0007669"/>
    <property type="project" value="UniProtKB-KW"/>
</dbReference>
<feature type="region of interest" description="Disordered" evidence="6">
    <location>
        <begin position="127"/>
        <end position="160"/>
    </location>
</feature>
<dbReference type="GO" id="GO:0005634">
    <property type="term" value="C:nucleus"/>
    <property type="evidence" value="ECO:0007669"/>
    <property type="project" value="UniProtKB-SubCell"/>
</dbReference>
<protein>
    <submittedName>
        <fullName evidence="9">B3 domain-containing protein At5g18090</fullName>
    </submittedName>
</protein>
<proteinExistence type="predicted"/>
<feature type="domain" description="TF-B3" evidence="7">
    <location>
        <begin position="205"/>
        <end position="299"/>
    </location>
</feature>
<dbReference type="KEGG" id="rsz:108816589"/>
<keyword evidence="4" id="KW-0804">Transcription</keyword>
<keyword evidence="5" id="KW-0539">Nucleus</keyword>
<dbReference type="PANTHER" id="PTHR31391">
    <property type="entry name" value="B3 DOMAIN-CONTAINING PROTEIN OS11G0197600-RELATED"/>
    <property type="match status" value="1"/>
</dbReference>
<evidence type="ECO:0000256" key="2">
    <source>
        <dbReference type="ARBA" id="ARBA00023015"/>
    </source>
</evidence>
<dbReference type="Pfam" id="PF02362">
    <property type="entry name" value="B3"/>
    <property type="match status" value="2"/>
</dbReference>
<dbReference type="PROSITE" id="PS50863">
    <property type="entry name" value="B3"/>
    <property type="match status" value="2"/>
</dbReference>